<keyword evidence="4" id="KW-1003">Cell membrane</keyword>
<accession>A0A6N7YY05</accession>
<evidence type="ECO:0000256" key="5">
    <source>
        <dbReference type="ARBA" id="ARBA00022741"/>
    </source>
</evidence>
<evidence type="ECO:0000256" key="4">
    <source>
        <dbReference type="ARBA" id="ARBA00022475"/>
    </source>
</evidence>
<dbReference type="GO" id="GO:0015833">
    <property type="term" value="P:peptide transport"/>
    <property type="evidence" value="ECO:0007669"/>
    <property type="project" value="InterPro"/>
</dbReference>
<evidence type="ECO:0000259" key="8">
    <source>
        <dbReference type="PROSITE" id="PS50893"/>
    </source>
</evidence>
<dbReference type="RefSeq" id="WP_154760081.1">
    <property type="nucleotide sequence ID" value="NZ_WMBA01000057.1"/>
</dbReference>
<dbReference type="OrthoDB" id="9809030at2"/>
<dbReference type="InterPro" id="IPR050388">
    <property type="entry name" value="ABC_Ni/Peptide_Import"/>
</dbReference>
<dbReference type="GO" id="GO:0016887">
    <property type="term" value="F:ATP hydrolysis activity"/>
    <property type="evidence" value="ECO:0007669"/>
    <property type="project" value="InterPro"/>
</dbReference>
<evidence type="ECO:0000256" key="3">
    <source>
        <dbReference type="ARBA" id="ARBA00022448"/>
    </source>
</evidence>
<proteinExistence type="inferred from homology"/>
<dbReference type="Pfam" id="PF08352">
    <property type="entry name" value="oligo_HPY"/>
    <property type="match status" value="1"/>
</dbReference>
<dbReference type="CDD" id="cd03257">
    <property type="entry name" value="ABC_NikE_OppD_transporters"/>
    <property type="match status" value="1"/>
</dbReference>
<dbReference type="AlphaFoldDB" id="A0A6N7YY05"/>
<keyword evidence="5" id="KW-0547">Nucleotide-binding</keyword>
<evidence type="ECO:0000256" key="1">
    <source>
        <dbReference type="ARBA" id="ARBA00004202"/>
    </source>
</evidence>
<organism evidence="9 10">
    <name type="scientific">Amycolatopsis pithecellobii</name>
    <dbReference type="NCBI Taxonomy" id="664692"/>
    <lineage>
        <taxon>Bacteria</taxon>
        <taxon>Bacillati</taxon>
        <taxon>Actinomycetota</taxon>
        <taxon>Actinomycetes</taxon>
        <taxon>Pseudonocardiales</taxon>
        <taxon>Pseudonocardiaceae</taxon>
        <taxon>Amycolatopsis</taxon>
    </lineage>
</organism>
<evidence type="ECO:0000256" key="7">
    <source>
        <dbReference type="ARBA" id="ARBA00023136"/>
    </source>
</evidence>
<comment type="similarity">
    <text evidence="2">Belongs to the ABC transporter superfamily.</text>
</comment>
<dbReference type="SMART" id="SM00382">
    <property type="entry name" value="AAA"/>
    <property type="match status" value="1"/>
</dbReference>
<dbReference type="InterPro" id="IPR017871">
    <property type="entry name" value="ABC_transporter-like_CS"/>
</dbReference>
<name>A0A6N7YY05_9PSEU</name>
<comment type="caution">
    <text evidence="9">The sequence shown here is derived from an EMBL/GenBank/DDBJ whole genome shotgun (WGS) entry which is preliminary data.</text>
</comment>
<dbReference type="GO" id="GO:0005524">
    <property type="term" value="F:ATP binding"/>
    <property type="evidence" value="ECO:0007669"/>
    <property type="project" value="UniProtKB-KW"/>
</dbReference>
<sequence length="316" mass="33419">MAASRLEVESVEVVTAGGVRILDGLSFRVGEGQALGIVGESGSGKSMALRATMGLPPHGTTATSGTVTVGDQRVSAGQSTPPGVAMVFQDPALDPTMRLGTYLAETVGRHRRISVAAARERALELLTDMHLPEPRLRMRAFPHQLSGGQRQRAAIALALATDPRYLLCDEPTTALDVTLQARILALLKARQAADGLGLVFVSHDIAVVSQIADVVAVMYAGRIVEIGPTAALIGSPRHPYTQALIAALPDVGRPSRRFRSIAGTPPDPGEFPAGCRFQARCGHPGTGCEQPLSGLDGRDHRHRSDCLHEHLMESTS</sequence>
<feature type="domain" description="ABC transporter" evidence="8">
    <location>
        <begin position="6"/>
        <end position="245"/>
    </location>
</feature>
<evidence type="ECO:0000313" key="10">
    <source>
        <dbReference type="Proteomes" id="UP000440096"/>
    </source>
</evidence>
<dbReference type="PROSITE" id="PS00211">
    <property type="entry name" value="ABC_TRANSPORTER_1"/>
    <property type="match status" value="1"/>
</dbReference>
<gene>
    <name evidence="9" type="ORF">GKO32_28930</name>
</gene>
<dbReference type="InterPro" id="IPR003593">
    <property type="entry name" value="AAA+_ATPase"/>
</dbReference>
<protein>
    <submittedName>
        <fullName evidence="9">ATP-binding cassette domain-containing protein</fullName>
    </submittedName>
</protein>
<dbReference type="Pfam" id="PF00005">
    <property type="entry name" value="ABC_tran"/>
    <property type="match status" value="1"/>
</dbReference>
<keyword evidence="7" id="KW-0472">Membrane</keyword>
<comment type="subcellular location">
    <subcellularLocation>
        <location evidence="1">Cell membrane</location>
        <topology evidence="1">Peripheral membrane protein</topology>
    </subcellularLocation>
</comment>
<dbReference type="PROSITE" id="PS50893">
    <property type="entry name" value="ABC_TRANSPORTER_2"/>
    <property type="match status" value="1"/>
</dbReference>
<evidence type="ECO:0000256" key="2">
    <source>
        <dbReference type="ARBA" id="ARBA00005417"/>
    </source>
</evidence>
<reference evidence="9 10" key="1">
    <citation type="submission" date="2019-11" db="EMBL/GenBank/DDBJ databases">
        <title>Draft genome of Amycolatopsis RM579.</title>
        <authorList>
            <person name="Duangmal K."/>
            <person name="Mingma R."/>
        </authorList>
    </citation>
    <scope>NUCLEOTIDE SEQUENCE [LARGE SCALE GENOMIC DNA]</scope>
    <source>
        <strain evidence="9 10">RM579</strain>
    </source>
</reference>
<dbReference type="InterPro" id="IPR027417">
    <property type="entry name" value="P-loop_NTPase"/>
</dbReference>
<keyword evidence="10" id="KW-1185">Reference proteome</keyword>
<evidence type="ECO:0000313" key="9">
    <source>
        <dbReference type="EMBL" id="MTD57977.1"/>
    </source>
</evidence>
<dbReference type="Gene3D" id="3.40.50.300">
    <property type="entry name" value="P-loop containing nucleotide triphosphate hydrolases"/>
    <property type="match status" value="1"/>
</dbReference>
<dbReference type="SUPFAM" id="SSF52540">
    <property type="entry name" value="P-loop containing nucleoside triphosphate hydrolases"/>
    <property type="match status" value="1"/>
</dbReference>
<dbReference type="GO" id="GO:0005886">
    <property type="term" value="C:plasma membrane"/>
    <property type="evidence" value="ECO:0007669"/>
    <property type="project" value="UniProtKB-SubCell"/>
</dbReference>
<dbReference type="Proteomes" id="UP000440096">
    <property type="component" value="Unassembled WGS sequence"/>
</dbReference>
<keyword evidence="6 9" id="KW-0067">ATP-binding</keyword>
<dbReference type="InterPro" id="IPR003439">
    <property type="entry name" value="ABC_transporter-like_ATP-bd"/>
</dbReference>
<dbReference type="EMBL" id="WMBA01000057">
    <property type="protein sequence ID" value="MTD57977.1"/>
    <property type="molecule type" value="Genomic_DNA"/>
</dbReference>
<dbReference type="PANTHER" id="PTHR43297">
    <property type="entry name" value="OLIGOPEPTIDE TRANSPORT ATP-BINDING PROTEIN APPD"/>
    <property type="match status" value="1"/>
</dbReference>
<dbReference type="NCBIfam" id="TIGR01727">
    <property type="entry name" value="oligo_HPY"/>
    <property type="match status" value="1"/>
</dbReference>
<keyword evidence="3" id="KW-0813">Transport</keyword>
<evidence type="ECO:0000256" key="6">
    <source>
        <dbReference type="ARBA" id="ARBA00022840"/>
    </source>
</evidence>
<dbReference type="PANTHER" id="PTHR43297:SF2">
    <property type="entry name" value="DIPEPTIDE TRANSPORT ATP-BINDING PROTEIN DPPD"/>
    <property type="match status" value="1"/>
</dbReference>
<dbReference type="InterPro" id="IPR013563">
    <property type="entry name" value="Oligopep_ABC_C"/>
</dbReference>